<accession>A0A413RJJ6</accession>
<dbReference type="AlphaFoldDB" id="A0A413RJJ6"/>
<dbReference type="Proteomes" id="UP000283374">
    <property type="component" value="Unassembled WGS sequence"/>
</dbReference>
<protein>
    <submittedName>
        <fullName evidence="2">Uncharacterized protein</fullName>
    </submittedName>
</protein>
<proteinExistence type="predicted"/>
<name>A0A413RJJ6_9CELL</name>
<evidence type="ECO:0000256" key="1">
    <source>
        <dbReference type="SAM" id="MobiDB-lite"/>
    </source>
</evidence>
<sequence>MNAKDSRDAGSGRFVKPEYAAEHPETTVTETRDQPVLTVKAWLDCAISNLNNTHESDLSKRINLADDAIRAALDLLGAGR</sequence>
<reference evidence="2 3" key="1">
    <citation type="submission" date="2018-08" db="EMBL/GenBank/DDBJ databases">
        <title>Cellulomonas rhizosphaerae sp. nov., a novel actinomycete isolated from soil.</title>
        <authorList>
            <person name="Tian Y."/>
        </authorList>
    </citation>
    <scope>NUCLEOTIDE SEQUENCE [LARGE SCALE GENOMIC DNA]</scope>
    <source>
        <strain evidence="2 3">NEAU-TCZ24</strain>
    </source>
</reference>
<gene>
    <name evidence="2" type="ORF">D1825_13310</name>
</gene>
<organism evidence="2 3">
    <name type="scientific">Cellulomonas rhizosphaerae</name>
    <dbReference type="NCBI Taxonomy" id="2293719"/>
    <lineage>
        <taxon>Bacteria</taxon>
        <taxon>Bacillati</taxon>
        <taxon>Actinomycetota</taxon>
        <taxon>Actinomycetes</taxon>
        <taxon>Micrococcales</taxon>
        <taxon>Cellulomonadaceae</taxon>
        <taxon>Cellulomonas</taxon>
    </lineage>
</organism>
<evidence type="ECO:0000313" key="3">
    <source>
        <dbReference type="Proteomes" id="UP000283374"/>
    </source>
</evidence>
<evidence type="ECO:0000313" key="2">
    <source>
        <dbReference type="EMBL" id="RHA38706.1"/>
    </source>
</evidence>
<feature type="region of interest" description="Disordered" evidence="1">
    <location>
        <begin position="1"/>
        <end position="31"/>
    </location>
</feature>
<keyword evidence="3" id="KW-1185">Reference proteome</keyword>
<dbReference type="EMBL" id="QWKP01000211">
    <property type="protein sequence ID" value="RHA38706.1"/>
    <property type="molecule type" value="Genomic_DNA"/>
</dbReference>
<comment type="caution">
    <text evidence="2">The sequence shown here is derived from an EMBL/GenBank/DDBJ whole genome shotgun (WGS) entry which is preliminary data.</text>
</comment>
<dbReference type="RefSeq" id="WP_118767899.1">
    <property type="nucleotide sequence ID" value="NZ_QWKP01000211.1"/>
</dbReference>